<gene>
    <name evidence="7" type="ORF">FLO80_14190</name>
</gene>
<dbReference type="Pfam" id="PF04357">
    <property type="entry name" value="TamB"/>
    <property type="match status" value="1"/>
</dbReference>
<dbReference type="InterPro" id="IPR007452">
    <property type="entry name" value="TamB_C"/>
</dbReference>
<accession>A0A5A9Z7M5</accession>
<evidence type="ECO:0000256" key="5">
    <source>
        <dbReference type="SAM" id="SignalP"/>
    </source>
</evidence>
<comment type="caution">
    <text evidence="7">The sequence shown here is derived from an EMBL/GenBank/DDBJ whole genome shotgun (WGS) entry which is preliminary data.</text>
</comment>
<proteinExistence type="predicted"/>
<feature type="domain" description="Translocation and assembly module TamB C-terminal" evidence="6">
    <location>
        <begin position="899"/>
        <end position="1244"/>
    </location>
</feature>
<reference evidence="7 8" key="1">
    <citation type="submission" date="2019-07" db="EMBL/GenBank/DDBJ databases">
        <title>Aquicoccus porphyridii gen. nov., sp. nov., isolated from a small marine red alga, Porphyridium marinum.</title>
        <authorList>
            <person name="Liu L."/>
        </authorList>
    </citation>
    <scope>NUCLEOTIDE SEQUENCE [LARGE SCALE GENOMIC DNA]</scope>
    <source>
        <strain evidence="7 8">L1 8-17</strain>
    </source>
</reference>
<dbReference type="Proteomes" id="UP000325291">
    <property type="component" value="Unassembled WGS sequence"/>
</dbReference>
<dbReference type="PANTHER" id="PTHR36985">
    <property type="entry name" value="TRANSLOCATION AND ASSEMBLY MODULE SUBUNIT TAMB"/>
    <property type="match status" value="1"/>
</dbReference>
<evidence type="ECO:0000256" key="1">
    <source>
        <dbReference type="ARBA" id="ARBA00004167"/>
    </source>
</evidence>
<feature type="signal peptide" evidence="5">
    <location>
        <begin position="1"/>
        <end position="18"/>
    </location>
</feature>
<organism evidence="7 8">
    <name type="scientific">Aquicoccus porphyridii</name>
    <dbReference type="NCBI Taxonomy" id="1852029"/>
    <lineage>
        <taxon>Bacteria</taxon>
        <taxon>Pseudomonadati</taxon>
        <taxon>Pseudomonadota</taxon>
        <taxon>Alphaproteobacteria</taxon>
        <taxon>Rhodobacterales</taxon>
        <taxon>Paracoccaceae</taxon>
        <taxon>Aquicoccus</taxon>
    </lineage>
</organism>
<comment type="subcellular location">
    <subcellularLocation>
        <location evidence="1">Membrane</location>
        <topology evidence="1">Single-pass membrane protein</topology>
    </subcellularLocation>
</comment>
<keyword evidence="2" id="KW-0812">Transmembrane</keyword>
<evidence type="ECO:0000313" key="7">
    <source>
        <dbReference type="EMBL" id="KAA0912975.1"/>
    </source>
</evidence>
<evidence type="ECO:0000256" key="2">
    <source>
        <dbReference type="ARBA" id="ARBA00022692"/>
    </source>
</evidence>
<dbReference type="RefSeq" id="WP_111364453.1">
    <property type="nucleotide sequence ID" value="NZ_VINQ01000011.1"/>
</dbReference>
<evidence type="ECO:0000313" key="8">
    <source>
        <dbReference type="Proteomes" id="UP000325291"/>
    </source>
</evidence>
<keyword evidence="4" id="KW-0472">Membrane</keyword>
<evidence type="ECO:0000259" key="6">
    <source>
        <dbReference type="Pfam" id="PF04357"/>
    </source>
</evidence>
<keyword evidence="8" id="KW-1185">Reference proteome</keyword>
<evidence type="ECO:0000256" key="4">
    <source>
        <dbReference type="ARBA" id="ARBA00023136"/>
    </source>
</evidence>
<sequence length="1244" mass="129546">MRFLAICLALLVPLGALAQDTESDRGFIQGLLEDALSAPGRSVRMEGFAGALSSRATIERIIVTDPEGTWLTATDLVLVWNRSALLRGRIAIDEITIGEIDLPRPPVPVKDPLPSPEASGGFALPDLPVSVEIAKMEITRAELGTEVLGQDAALSVSGKASLAGGAGEASLDVKRLDRPGQITLEGGFDNITRELRIDLALREPENGLAANLLSLPGRPSVQMEVQGDDPITDFTARMRLATDGQDRLTGDVTLTTDEDGATGFNAAVSGDLAPVLLPEFAAFLGDQVTLAASGERRADGGFLLDQLNIDTAAMQIGGTAEIGADGWPRELMLDAAISPPTGDRVTLPLPGPRTTVRAASLTAHFDAESGDEWRVDGTASGVEQDDLRIGSLEFGGSGRILRAAQSISGALRFEADGLIAPTNPALARALGERLRGGLEFGWSADAPLRLRNLALRGADYGLGGTITISIPDDLAALTVVPDLRLNADDLTRFAGLAGIDLGGRADLAISGRVEPLSGRMALRFDGQTQNLSTGLAPLDPLLDGQGRLILALERDETGLRADPVSIRTDHARIDAMANLASGNSTVSLTASLPQLARALPGLDGAAELTARAKQQGEVWTLSADSTLPGEAQVTYRGTISGDGVERLLADGALTAEIGRLAAFATLAKRPLAGSAQLTAKGNADLLAQSFDITASGQTSALDVGLPALAPLLRATTRFDLAAARDAQGHLTLDRLDLDAPDLDASLSGELGPEDGQFDYRLALTNLGLIIPELPGAARLSGSAHKAGARWQIDTEGQGPGGITLGVTGTVAEDGARADLGVTGTVPLALANARLSGQALSGLARLDLSLSGPLALESLSGRISVDDARLSLPAQAVALERMRGQVNLGGGVAQVALDADVSTGGQARLRGPITLSSPFQADLAVDLVDVTLRDPSLFEVVLDGALSLNGPVAGGARIGGRIDLRHTELRIPNLGPSYSPLDGLQHLRPPGAVQRTLRYAGMNQTGGDSGASTADFPLDILISAPNRLFVRGRGLDAELGGSLRLAGSTNDILPVGQFNLIRGRLDLLGQRLNLTEGSLTMRGSFDPVIGFAATSQVEEFSVSLRLDGLASAPDLTVTSVPELPQEEALSLFLFGRDVTRISAFQAVQLAAAIRTLSGQGGTGLTDGLRRSLGVDDLDIGMDDEGTTQARVGKYISENIYTDVTVKGDGTSQINLKLEVNRRTTVRGRLGSDGDTGIGVFFERDY</sequence>
<protein>
    <submittedName>
        <fullName evidence="7">Translocation and assembly module protein TamB</fullName>
    </submittedName>
</protein>
<dbReference type="GO" id="GO:0005886">
    <property type="term" value="C:plasma membrane"/>
    <property type="evidence" value="ECO:0007669"/>
    <property type="project" value="InterPro"/>
</dbReference>
<evidence type="ECO:0000256" key="3">
    <source>
        <dbReference type="ARBA" id="ARBA00022989"/>
    </source>
</evidence>
<dbReference type="GO" id="GO:0097347">
    <property type="term" value="C:TAM protein secretion complex"/>
    <property type="evidence" value="ECO:0007669"/>
    <property type="project" value="TreeGrafter"/>
</dbReference>
<dbReference type="PANTHER" id="PTHR36985:SF1">
    <property type="entry name" value="TRANSLOCATION AND ASSEMBLY MODULE SUBUNIT TAMB"/>
    <property type="match status" value="1"/>
</dbReference>
<dbReference type="AlphaFoldDB" id="A0A5A9Z7M5"/>
<keyword evidence="5" id="KW-0732">Signal</keyword>
<feature type="chain" id="PRO_5022760391" evidence="5">
    <location>
        <begin position="19"/>
        <end position="1244"/>
    </location>
</feature>
<dbReference type="GO" id="GO:0009306">
    <property type="term" value="P:protein secretion"/>
    <property type="evidence" value="ECO:0007669"/>
    <property type="project" value="InterPro"/>
</dbReference>
<dbReference type="EMBL" id="VINQ01000011">
    <property type="protein sequence ID" value="KAA0912975.1"/>
    <property type="molecule type" value="Genomic_DNA"/>
</dbReference>
<keyword evidence="3" id="KW-1133">Transmembrane helix</keyword>
<name>A0A5A9Z7M5_9RHOB</name>